<evidence type="ECO:0000256" key="1">
    <source>
        <dbReference type="SAM" id="MobiDB-lite"/>
    </source>
</evidence>
<feature type="compositionally biased region" description="Low complexity" evidence="1">
    <location>
        <begin position="255"/>
        <end position="280"/>
    </location>
</feature>
<feature type="region of interest" description="Disordered" evidence="1">
    <location>
        <begin position="214"/>
        <end position="280"/>
    </location>
</feature>
<feature type="compositionally biased region" description="Acidic residues" evidence="1">
    <location>
        <begin position="221"/>
        <end position="243"/>
    </location>
</feature>
<feature type="compositionally biased region" description="Basic residues" evidence="1">
    <location>
        <begin position="19"/>
        <end position="32"/>
    </location>
</feature>
<feature type="compositionally biased region" description="Polar residues" evidence="1">
    <location>
        <begin position="118"/>
        <end position="130"/>
    </location>
</feature>
<feature type="region of interest" description="Disordered" evidence="1">
    <location>
        <begin position="292"/>
        <end position="331"/>
    </location>
</feature>
<feature type="compositionally biased region" description="Polar residues" evidence="1">
    <location>
        <begin position="522"/>
        <end position="556"/>
    </location>
</feature>
<feature type="compositionally biased region" description="Low complexity" evidence="1">
    <location>
        <begin position="33"/>
        <end position="57"/>
    </location>
</feature>
<feature type="region of interest" description="Disordered" evidence="1">
    <location>
        <begin position="97"/>
        <end position="130"/>
    </location>
</feature>
<feature type="region of interest" description="Disordered" evidence="1">
    <location>
        <begin position="346"/>
        <end position="390"/>
    </location>
</feature>
<feature type="compositionally biased region" description="Basic and acidic residues" evidence="1">
    <location>
        <begin position="373"/>
        <end position="388"/>
    </location>
</feature>
<feature type="compositionally biased region" description="Low complexity" evidence="1">
    <location>
        <begin position="352"/>
        <end position="362"/>
    </location>
</feature>
<organism evidence="2 3">
    <name type="scientific">Adineta ricciae</name>
    <name type="common">Rotifer</name>
    <dbReference type="NCBI Taxonomy" id="249248"/>
    <lineage>
        <taxon>Eukaryota</taxon>
        <taxon>Metazoa</taxon>
        <taxon>Spiralia</taxon>
        <taxon>Gnathifera</taxon>
        <taxon>Rotifera</taxon>
        <taxon>Eurotatoria</taxon>
        <taxon>Bdelloidea</taxon>
        <taxon>Adinetida</taxon>
        <taxon>Adinetidae</taxon>
        <taxon>Adineta</taxon>
    </lineage>
</organism>
<protein>
    <submittedName>
        <fullName evidence="2">Uncharacterized protein</fullName>
    </submittedName>
</protein>
<evidence type="ECO:0000313" key="3">
    <source>
        <dbReference type="Proteomes" id="UP000663828"/>
    </source>
</evidence>
<sequence>MVVDIAPQPQLNEVFTTNRTHHRSSSSTHRRNSATTNNTSSSGSNTTNNNTMTNGHRFSTDELSRKAVQILGQATAILGCRRQTSIDFHGHAPRLNITESKSNVSSRNSTSNTASSTIVHNSSTITTSSQSANNTVSSIHKGRSPVTVERLVPLILQLVAAPILMKFPARISRHQSKSSKFMLSSSVPSLLDYLSVESVDDVLESRKMALVSHREGVVNLSDDENDEDDNNNEHDGDDDDDDENQNHNEKTFTVLTELTDTNTTSNNSKNQNNSNDNHSYHSYENQIELQHSGISHSRCEDNEDSEDEDSDNQEATHSDAENDDETNETNANTLSLMDFVRGKETLSEPVDSSLLQSSESLSTVRKRSISPENKPDHDNHVHKSEEHQNKRKKLLIKRALLKSFVSSVNTKINFKRPSLPIAIPTHLFLDQGTNGTVKKIDKDEYLLAEEQSIERSQRTSKRYANGLLKHDNNTDVLDGLSQNSLSSSSSSSSSMNNQPSTTHGVHQKKNKTSHVQDKTLSKQEPSTLTSTTIAKNEQISITNNTTPSNDLDSKTRTSFLSTTNTATISPILSTQPKKEKPTANVKPLLQSAPFENSSATNSLGNGINTSDSLTTANTRSMHSSTRSCYTKFKNLSKAELASLARRKKKQADRGKRTTFAEAREAMGLYLESVCYYIQCANDETKQDQRTSLLATTLIMLDQLAQNHKKMFCLTNPSQSTDLYNLQQKFLLINYWLQSLIYYLQFNTSMPTIDRYATQVIEYLNQSKNPSSTAPPATSTRTTTTTTNPNLQQQSTPNNDNNPISPLSTTSQTSLSDLSTTSGNNQIEQHRSMCEFSKLMLNSYHSTYYWNKAESLSCERSLKEFTEQLLKQNQNRRLSRDDTTLDFVLYIFDAIELLRLSVA</sequence>
<feature type="compositionally biased region" description="Low complexity" evidence="1">
    <location>
        <begin position="100"/>
        <end position="117"/>
    </location>
</feature>
<proteinExistence type="predicted"/>
<evidence type="ECO:0000313" key="2">
    <source>
        <dbReference type="EMBL" id="CAF1378227.1"/>
    </source>
</evidence>
<comment type="caution">
    <text evidence="2">The sequence shown here is derived from an EMBL/GenBank/DDBJ whole genome shotgun (WGS) entry which is preliminary data.</text>
</comment>
<feature type="region of interest" description="Disordered" evidence="1">
    <location>
        <begin position="1"/>
        <end position="57"/>
    </location>
</feature>
<feature type="compositionally biased region" description="Acidic residues" evidence="1">
    <location>
        <begin position="301"/>
        <end position="312"/>
    </location>
</feature>
<name>A0A815JLG2_ADIRI</name>
<feature type="region of interest" description="Disordered" evidence="1">
    <location>
        <begin position="596"/>
        <end position="620"/>
    </location>
</feature>
<dbReference type="EMBL" id="CAJNOR010003107">
    <property type="protein sequence ID" value="CAF1378227.1"/>
    <property type="molecule type" value="Genomic_DNA"/>
</dbReference>
<feature type="region of interest" description="Disordered" evidence="1">
    <location>
        <begin position="766"/>
        <end position="823"/>
    </location>
</feature>
<feature type="compositionally biased region" description="Low complexity" evidence="1">
    <location>
        <begin position="480"/>
        <end position="500"/>
    </location>
</feature>
<dbReference type="AlphaFoldDB" id="A0A815JLG2"/>
<keyword evidence="3" id="KW-1185">Reference proteome</keyword>
<gene>
    <name evidence="2" type="ORF">XAT740_LOCUS32925</name>
</gene>
<accession>A0A815JLG2</accession>
<feature type="compositionally biased region" description="Low complexity" evidence="1">
    <location>
        <begin position="766"/>
        <end position="821"/>
    </location>
</feature>
<reference evidence="2" key="1">
    <citation type="submission" date="2021-02" db="EMBL/GenBank/DDBJ databases">
        <authorList>
            <person name="Nowell W R."/>
        </authorList>
    </citation>
    <scope>NUCLEOTIDE SEQUENCE</scope>
</reference>
<dbReference type="Proteomes" id="UP000663828">
    <property type="component" value="Unassembled WGS sequence"/>
</dbReference>
<feature type="region of interest" description="Disordered" evidence="1">
    <location>
        <begin position="466"/>
        <end position="556"/>
    </location>
</feature>